<dbReference type="InterPro" id="IPR016181">
    <property type="entry name" value="Acyl_CoA_acyltransferase"/>
</dbReference>
<proteinExistence type="predicted"/>
<protein>
    <submittedName>
        <fullName evidence="3">GNAT family N-acetyltransferase</fullName>
    </submittedName>
</protein>
<comment type="caution">
    <text evidence="3">The sequence shown here is derived from an EMBL/GenBank/DDBJ whole genome shotgun (WGS) entry which is preliminary data.</text>
</comment>
<sequence>MNIDILSLNESLVPMYVGFIVLSWSFSISKGYPVLRIDALYASPLHRNKGVGRKLMQYAFDLAIENKATRLQLETFSAVVSK</sequence>
<keyword evidence="1" id="KW-0812">Transmembrane</keyword>
<evidence type="ECO:0000313" key="3">
    <source>
        <dbReference type="EMBL" id="NOU90586.1"/>
    </source>
</evidence>
<evidence type="ECO:0000259" key="2">
    <source>
        <dbReference type="Pfam" id="PF00583"/>
    </source>
</evidence>
<keyword evidence="4" id="KW-1185">Reference proteome</keyword>
<dbReference type="SUPFAM" id="SSF55729">
    <property type="entry name" value="Acyl-CoA N-acyltransferases (Nat)"/>
    <property type="match status" value="1"/>
</dbReference>
<dbReference type="RefSeq" id="WP_171693354.1">
    <property type="nucleotide sequence ID" value="NZ_WHOC01000175.1"/>
</dbReference>
<reference evidence="3 4" key="1">
    <citation type="submission" date="2019-10" db="EMBL/GenBank/DDBJ databases">
        <title>Description of Paenibacillus choica sp. nov.</title>
        <authorList>
            <person name="Carlier A."/>
            <person name="Qi S."/>
        </authorList>
    </citation>
    <scope>NUCLEOTIDE SEQUENCE [LARGE SCALE GENOMIC DNA]</scope>
    <source>
        <strain evidence="3 4">LMG 31460</strain>
    </source>
</reference>
<accession>A0ABX1ZFB8</accession>
<gene>
    <name evidence="3" type="ORF">GC102_33385</name>
</gene>
<evidence type="ECO:0000313" key="4">
    <source>
        <dbReference type="Proteomes" id="UP000658690"/>
    </source>
</evidence>
<keyword evidence="1" id="KW-0472">Membrane</keyword>
<dbReference type="Gene3D" id="3.40.630.30">
    <property type="match status" value="1"/>
</dbReference>
<name>A0ABX1ZFB8_9BACL</name>
<dbReference type="CDD" id="cd04301">
    <property type="entry name" value="NAT_SF"/>
    <property type="match status" value="1"/>
</dbReference>
<dbReference type="Pfam" id="PF00583">
    <property type="entry name" value="Acetyltransf_1"/>
    <property type="match status" value="1"/>
</dbReference>
<dbReference type="EMBL" id="WHOC01000175">
    <property type="protein sequence ID" value="NOU90586.1"/>
    <property type="molecule type" value="Genomic_DNA"/>
</dbReference>
<dbReference type="InterPro" id="IPR000182">
    <property type="entry name" value="GNAT_dom"/>
</dbReference>
<dbReference type="Proteomes" id="UP000658690">
    <property type="component" value="Unassembled WGS sequence"/>
</dbReference>
<keyword evidence="1" id="KW-1133">Transmembrane helix</keyword>
<feature type="transmembrane region" description="Helical" evidence="1">
    <location>
        <begin position="12"/>
        <end position="29"/>
    </location>
</feature>
<organism evidence="3 4">
    <name type="scientific">Paenibacillus germinis</name>
    <dbReference type="NCBI Taxonomy" id="2654979"/>
    <lineage>
        <taxon>Bacteria</taxon>
        <taxon>Bacillati</taxon>
        <taxon>Bacillota</taxon>
        <taxon>Bacilli</taxon>
        <taxon>Bacillales</taxon>
        <taxon>Paenibacillaceae</taxon>
        <taxon>Paenibacillus</taxon>
    </lineage>
</organism>
<feature type="domain" description="N-acetyltransferase" evidence="2">
    <location>
        <begin position="17"/>
        <end position="77"/>
    </location>
</feature>
<evidence type="ECO:0000256" key="1">
    <source>
        <dbReference type="SAM" id="Phobius"/>
    </source>
</evidence>